<evidence type="ECO:0000313" key="4">
    <source>
        <dbReference type="Proteomes" id="UP001595896"/>
    </source>
</evidence>
<dbReference type="SUPFAM" id="SSF109755">
    <property type="entry name" value="PhoU-like"/>
    <property type="match status" value="1"/>
</dbReference>
<evidence type="ECO:0000313" key="3">
    <source>
        <dbReference type="EMBL" id="MFC4737422.1"/>
    </source>
</evidence>
<feature type="domain" description="PhoU" evidence="2">
    <location>
        <begin position="125"/>
        <end position="202"/>
    </location>
</feature>
<dbReference type="Pfam" id="PF01895">
    <property type="entry name" value="PhoU"/>
    <property type="match status" value="2"/>
</dbReference>
<comment type="function">
    <text evidence="1">Plays a role in the regulation of phosphate uptake.</text>
</comment>
<keyword evidence="4" id="KW-1185">Reference proteome</keyword>
<dbReference type="Gene3D" id="1.20.58.220">
    <property type="entry name" value="Phosphate transport system protein phou homolog 2, domain 2"/>
    <property type="match status" value="1"/>
</dbReference>
<dbReference type="InterPro" id="IPR026022">
    <property type="entry name" value="PhoU_dom"/>
</dbReference>
<reference evidence="4" key="1">
    <citation type="journal article" date="2019" name="Int. J. Syst. Evol. Microbiol.">
        <title>The Global Catalogue of Microorganisms (GCM) 10K type strain sequencing project: providing services to taxonomists for standard genome sequencing and annotation.</title>
        <authorList>
            <consortium name="The Broad Institute Genomics Platform"/>
            <consortium name="The Broad Institute Genome Sequencing Center for Infectious Disease"/>
            <person name="Wu L."/>
            <person name="Ma J."/>
        </authorList>
    </citation>
    <scope>NUCLEOTIDE SEQUENCE [LARGE SCALE GENOMIC DNA]</scope>
    <source>
        <strain evidence="4">JCM 12165</strain>
    </source>
</reference>
<dbReference type="NCBIfam" id="TIGR02135">
    <property type="entry name" value="phoU_full"/>
    <property type="match status" value="1"/>
</dbReference>
<dbReference type="InterPro" id="IPR028366">
    <property type="entry name" value="PhoU"/>
</dbReference>
<dbReference type="Proteomes" id="UP001595896">
    <property type="component" value="Unassembled WGS sequence"/>
</dbReference>
<name>A0ABV9NZ71_9BACI</name>
<comment type="caution">
    <text evidence="3">The sequence shown here is derived from an EMBL/GenBank/DDBJ whole genome shotgun (WGS) entry which is preliminary data.</text>
</comment>
<keyword evidence="1" id="KW-0813">Transport</keyword>
<dbReference type="PANTHER" id="PTHR42930:SF3">
    <property type="entry name" value="PHOSPHATE-SPECIFIC TRANSPORT SYSTEM ACCESSORY PROTEIN PHOU"/>
    <property type="match status" value="1"/>
</dbReference>
<feature type="domain" description="PhoU" evidence="2">
    <location>
        <begin position="19"/>
        <end position="103"/>
    </location>
</feature>
<comment type="subcellular location">
    <subcellularLocation>
        <location evidence="1">Cytoplasm</location>
    </subcellularLocation>
</comment>
<comment type="similarity">
    <text evidence="1">Belongs to the PhoU family.</text>
</comment>
<dbReference type="InterPro" id="IPR038078">
    <property type="entry name" value="PhoU-like_sf"/>
</dbReference>
<dbReference type="PANTHER" id="PTHR42930">
    <property type="entry name" value="PHOSPHATE-SPECIFIC TRANSPORT SYSTEM ACCESSORY PROTEIN PHOU"/>
    <property type="match status" value="1"/>
</dbReference>
<evidence type="ECO:0000259" key="2">
    <source>
        <dbReference type="Pfam" id="PF01895"/>
    </source>
</evidence>
<dbReference type="EMBL" id="JBHSGK010000013">
    <property type="protein sequence ID" value="MFC4737422.1"/>
    <property type="molecule type" value="Genomic_DNA"/>
</dbReference>
<accession>A0ABV9NZ71</accession>
<protein>
    <recommendedName>
        <fullName evidence="1">Phosphate-specific transport system accessory protein PhoU</fullName>
    </recommendedName>
</protein>
<comment type="subunit">
    <text evidence="1">Homodimer.</text>
</comment>
<sequence length="214" mass="24120">MIRNTFMTELEQLKQDITALGKDIQQAFHSVYDAMDGDCVPALKDLIDADDAINAKELEINEQATLVIAKQQPVASDLRHIIVCLKISSDLERMGDLSVDMAKAYMHMSSREAFLAYKADLDQIQASVTVMIDRVLEAYASLDVLKAQQIASMDDEIDRAYGDLVKALFKSDYSADQTAQLAFIARYMERIGDYCTNIAEWIIYEVNGKRFDLN</sequence>
<evidence type="ECO:0000256" key="1">
    <source>
        <dbReference type="PIRNR" id="PIRNR003107"/>
    </source>
</evidence>
<dbReference type="PIRSF" id="PIRSF003107">
    <property type="entry name" value="PhoU"/>
    <property type="match status" value="1"/>
</dbReference>
<keyword evidence="1" id="KW-0963">Cytoplasm</keyword>
<dbReference type="RefSeq" id="WP_377910019.1">
    <property type="nucleotide sequence ID" value="NZ_JBHSGK010000013.1"/>
</dbReference>
<organism evidence="3 4">
    <name type="scientific">Bacillus daqingensis</name>
    <dbReference type="NCBI Taxonomy" id="872396"/>
    <lineage>
        <taxon>Bacteria</taxon>
        <taxon>Bacillati</taxon>
        <taxon>Bacillota</taxon>
        <taxon>Bacilli</taxon>
        <taxon>Bacillales</taxon>
        <taxon>Bacillaceae</taxon>
        <taxon>Bacillus</taxon>
    </lineage>
</organism>
<gene>
    <name evidence="3" type="primary">phoU</name>
    <name evidence="3" type="ORF">ACFO4L_12540</name>
</gene>
<proteinExistence type="inferred from homology"/>
<keyword evidence="1" id="KW-0592">Phosphate transport</keyword>